<dbReference type="STRING" id="324602.Caur_2533"/>
<dbReference type="eggNOG" id="COG0564">
    <property type="taxonomic scope" value="Bacteria"/>
</dbReference>
<feature type="domain" description="Pseudouridine synthase RsuA/RluA-like" evidence="5">
    <location>
        <begin position="83"/>
        <end position="244"/>
    </location>
</feature>
<dbReference type="GO" id="GO:0140098">
    <property type="term" value="F:catalytic activity, acting on RNA"/>
    <property type="evidence" value="ECO:0007669"/>
    <property type="project" value="UniProtKB-ARBA"/>
</dbReference>
<dbReference type="GO" id="GO:0009982">
    <property type="term" value="F:pseudouridine synthase activity"/>
    <property type="evidence" value="ECO:0000318"/>
    <property type="project" value="GO_Central"/>
</dbReference>
<evidence type="ECO:0000313" key="6">
    <source>
        <dbReference type="EMBL" id="ABY35739.1"/>
    </source>
</evidence>
<dbReference type="Pfam" id="PF00849">
    <property type="entry name" value="PseudoU_synth_2"/>
    <property type="match status" value="1"/>
</dbReference>
<name>A9WI48_CHLAA</name>
<evidence type="ECO:0000256" key="3">
    <source>
        <dbReference type="ARBA" id="ARBA00031870"/>
    </source>
</evidence>
<dbReference type="CDD" id="cd02869">
    <property type="entry name" value="PseudoU_synth_RluA_like"/>
    <property type="match status" value="1"/>
</dbReference>
<gene>
    <name evidence="6" type="ordered locus">Caur_2533</name>
</gene>
<dbReference type="InterPro" id="IPR020103">
    <property type="entry name" value="PsdUridine_synth_cat_dom_sf"/>
</dbReference>
<dbReference type="InParanoid" id="A9WI48"/>
<dbReference type="PANTHER" id="PTHR21600">
    <property type="entry name" value="MITOCHONDRIAL RNA PSEUDOURIDINE SYNTHASE"/>
    <property type="match status" value="1"/>
</dbReference>
<dbReference type="SUPFAM" id="SSF55120">
    <property type="entry name" value="Pseudouridine synthase"/>
    <property type="match status" value="1"/>
</dbReference>
<dbReference type="GO" id="GO:0000455">
    <property type="term" value="P:enzyme-directed rRNA pseudouridine synthesis"/>
    <property type="evidence" value="ECO:0000318"/>
    <property type="project" value="GO_Central"/>
</dbReference>
<dbReference type="AlphaFoldDB" id="A9WI48"/>
<evidence type="ECO:0000256" key="4">
    <source>
        <dbReference type="ARBA" id="ARBA00033164"/>
    </source>
</evidence>
<sequence>MKAVSFLVTSEDHGRPLGDIAADRLGEAGRVAAQRGGLWLGKRRAAASTLAIAGETLSVRFPPTHGYCDAPLTLENIIYEDNDVLVVNKPPACYVGDTPWDTQGSVLAVVQRLLTVRDGVPPVLHLAHQLDFGTSGILVLSKTPRANAPLQTAFARGLAMKQYLAVCSGHPPVTADLVTGHGRAAGGRWRLYDQADIGRVLPDGQRVRLAHTRFTLRRQFANAALVEAMPLTGRTHQIRLHLAALGCPILGDERYGGVVDVAGLHLTHPLLHAAELQLPHPIHGRSLHLFCPPPSLILTVIDRLRQ</sequence>
<dbReference type="PANTHER" id="PTHR21600:SF44">
    <property type="entry name" value="RIBOSOMAL LARGE SUBUNIT PSEUDOURIDINE SYNTHASE D"/>
    <property type="match status" value="1"/>
</dbReference>
<dbReference type="InterPro" id="IPR006145">
    <property type="entry name" value="PsdUridine_synth_RsuA/RluA"/>
</dbReference>
<dbReference type="EMBL" id="CP000909">
    <property type="protein sequence ID" value="ABY35739.1"/>
    <property type="molecule type" value="Genomic_DNA"/>
</dbReference>
<evidence type="ECO:0000256" key="1">
    <source>
        <dbReference type="ARBA" id="ARBA00000073"/>
    </source>
</evidence>
<reference evidence="7" key="1">
    <citation type="journal article" date="2011" name="BMC Genomics">
        <title>Complete genome sequence of the filamentous anoxygenic phototrophic bacterium Chloroflexus aurantiacus.</title>
        <authorList>
            <person name="Tang K.H."/>
            <person name="Barry K."/>
            <person name="Chertkov O."/>
            <person name="Dalin E."/>
            <person name="Han C.S."/>
            <person name="Hauser L.J."/>
            <person name="Honchak B.M."/>
            <person name="Karbach L.E."/>
            <person name="Land M.L."/>
            <person name="Lapidus A."/>
            <person name="Larimer F.W."/>
            <person name="Mikhailova N."/>
            <person name="Pitluck S."/>
            <person name="Pierson B.K."/>
            <person name="Blankenship R.E."/>
        </authorList>
    </citation>
    <scope>NUCLEOTIDE SEQUENCE [LARGE SCALE GENOMIC DNA]</scope>
    <source>
        <strain evidence="7">ATCC 29366 / DSM 635 / J-10-fl</strain>
    </source>
</reference>
<dbReference type="GO" id="GO:0003723">
    <property type="term" value="F:RNA binding"/>
    <property type="evidence" value="ECO:0007669"/>
    <property type="project" value="InterPro"/>
</dbReference>
<dbReference type="Proteomes" id="UP000002008">
    <property type="component" value="Chromosome"/>
</dbReference>
<keyword evidence="7" id="KW-1185">Reference proteome</keyword>
<proteinExistence type="inferred from homology"/>
<comment type="similarity">
    <text evidence="2">Belongs to the pseudouridine synthase RluA family.</text>
</comment>
<protein>
    <recommendedName>
        <fullName evidence="3">RNA pseudouridylate synthase</fullName>
    </recommendedName>
    <alternativeName>
        <fullName evidence="4">RNA-uridine isomerase</fullName>
    </alternativeName>
</protein>
<dbReference type="EnsemblBacteria" id="ABY35739">
    <property type="protein sequence ID" value="ABY35739"/>
    <property type="gene ID" value="Caur_2533"/>
</dbReference>
<dbReference type="PATRIC" id="fig|324602.8.peg.2856"/>
<evidence type="ECO:0000259" key="5">
    <source>
        <dbReference type="Pfam" id="PF00849"/>
    </source>
</evidence>
<dbReference type="RefSeq" id="WP_012258392.1">
    <property type="nucleotide sequence ID" value="NC_010175.1"/>
</dbReference>
<dbReference type="Gene3D" id="3.30.2350.10">
    <property type="entry name" value="Pseudouridine synthase"/>
    <property type="match status" value="1"/>
</dbReference>
<organism evidence="6 7">
    <name type="scientific">Chloroflexus aurantiacus (strain ATCC 29366 / DSM 635 / J-10-fl)</name>
    <dbReference type="NCBI Taxonomy" id="324602"/>
    <lineage>
        <taxon>Bacteria</taxon>
        <taxon>Bacillati</taxon>
        <taxon>Chloroflexota</taxon>
        <taxon>Chloroflexia</taxon>
        <taxon>Chloroflexales</taxon>
        <taxon>Chloroflexineae</taxon>
        <taxon>Chloroflexaceae</taxon>
        <taxon>Chloroflexus</taxon>
    </lineage>
</organism>
<accession>A9WI48</accession>
<evidence type="ECO:0000313" key="7">
    <source>
        <dbReference type="Proteomes" id="UP000002008"/>
    </source>
</evidence>
<evidence type="ECO:0000256" key="2">
    <source>
        <dbReference type="ARBA" id="ARBA00010876"/>
    </source>
</evidence>
<dbReference type="KEGG" id="cau:Caur_2533"/>
<dbReference type="InterPro" id="IPR050188">
    <property type="entry name" value="RluA_PseudoU_synthase"/>
</dbReference>
<dbReference type="HOGENOM" id="CLU_016902_11_3_0"/>
<comment type="catalytic activity">
    <reaction evidence="1">
        <text>a uridine in RNA = a pseudouridine in RNA</text>
        <dbReference type="Rhea" id="RHEA:48348"/>
        <dbReference type="Rhea" id="RHEA-COMP:12068"/>
        <dbReference type="Rhea" id="RHEA-COMP:12069"/>
        <dbReference type="ChEBI" id="CHEBI:65314"/>
        <dbReference type="ChEBI" id="CHEBI:65315"/>
    </reaction>
</comment>